<accession>A0A183BCD1</accession>
<proteinExistence type="predicted"/>
<name>A0A183BCD1_9TREM</name>
<evidence type="ECO:0000313" key="1">
    <source>
        <dbReference type="WBParaSite" id="ECPE_0001690901-mRNA-1"/>
    </source>
</evidence>
<protein>
    <submittedName>
        <fullName evidence="1">Secreted protein</fullName>
    </submittedName>
</protein>
<dbReference type="WBParaSite" id="ECPE_0001690901-mRNA-1">
    <property type="protein sequence ID" value="ECPE_0001690901-mRNA-1"/>
    <property type="gene ID" value="ECPE_0001690901"/>
</dbReference>
<reference evidence="1" key="1">
    <citation type="submission" date="2016-06" db="UniProtKB">
        <authorList>
            <consortium name="WormBaseParasite"/>
        </authorList>
    </citation>
    <scope>IDENTIFICATION</scope>
</reference>
<organism evidence="1">
    <name type="scientific">Echinostoma caproni</name>
    <dbReference type="NCBI Taxonomy" id="27848"/>
    <lineage>
        <taxon>Eukaryota</taxon>
        <taxon>Metazoa</taxon>
        <taxon>Spiralia</taxon>
        <taxon>Lophotrochozoa</taxon>
        <taxon>Platyhelminthes</taxon>
        <taxon>Trematoda</taxon>
        <taxon>Digenea</taxon>
        <taxon>Plagiorchiida</taxon>
        <taxon>Echinostomata</taxon>
        <taxon>Echinostomatoidea</taxon>
        <taxon>Echinostomatidae</taxon>
        <taxon>Echinostoma</taxon>
    </lineage>
</organism>
<dbReference type="AlphaFoldDB" id="A0A183BCD1"/>
<sequence>LSMIIWLSIWFGNHFVRNCLELSKLQRRSNIGWNIPFRRVRWKINVIVQIRLVRWPPWLASSVTRRYVGAIRAL</sequence>